<protein>
    <recommendedName>
        <fullName evidence="3">Thiaminase-2/PQQC domain-containing protein</fullName>
    </recommendedName>
</protein>
<dbReference type="AlphaFoldDB" id="A0A3A4A5W0"/>
<dbReference type="EMBL" id="QZEY01000019">
    <property type="protein sequence ID" value="RJL23251.1"/>
    <property type="molecule type" value="Genomic_DNA"/>
</dbReference>
<dbReference type="OrthoDB" id="3687180at2"/>
<organism evidence="1 2">
    <name type="scientific">Bailinhaonella thermotolerans</name>
    <dbReference type="NCBI Taxonomy" id="1070861"/>
    <lineage>
        <taxon>Bacteria</taxon>
        <taxon>Bacillati</taxon>
        <taxon>Actinomycetota</taxon>
        <taxon>Actinomycetes</taxon>
        <taxon>Streptosporangiales</taxon>
        <taxon>Streptosporangiaceae</taxon>
        <taxon>Bailinhaonella</taxon>
    </lineage>
</organism>
<gene>
    <name evidence="1" type="ORF">D5H75_33315</name>
</gene>
<dbReference type="RefSeq" id="WP_119930563.1">
    <property type="nucleotide sequence ID" value="NZ_QZEY01000019.1"/>
</dbReference>
<proteinExistence type="predicted"/>
<name>A0A3A4A5W0_9ACTN</name>
<dbReference type="Proteomes" id="UP000265768">
    <property type="component" value="Unassembled WGS sequence"/>
</dbReference>
<comment type="caution">
    <text evidence="1">The sequence shown here is derived from an EMBL/GenBank/DDBJ whole genome shotgun (WGS) entry which is preliminary data.</text>
</comment>
<accession>A0A3A4A5W0</accession>
<evidence type="ECO:0000313" key="1">
    <source>
        <dbReference type="EMBL" id="RJL23251.1"/>
    </source>
</evidence>
<dbReference type="InterPro" id="IPR016084">
    <property type="entry name" value="Haem_Oase-like_multi-hlx"/>
</dbReference>
<dbReference type="SUPFAM" id="SSF48613">
    <property type="entry name" value="Heme oxygenase-like"/>
    <property type="match status" value="1"/>
</dbReference>
<reference evidence="1 2" key="1">
    <citation type="submission" date="2018-09" db="EMBL/GenBank/DDBJ databases">
        <title>YIM 75507 draft genome.</title>
        <authorList>
            <person name="Tang S."/>
            <person name="Feng Y."/>
        </authorList>
    </citation>
    <scope>NUCLEOTIDE SEQUENCE [LARGE SCALE GENOMIC DNA]</scope>
    <source>
        <strain evidence="1 2">YIM 75507</strain>
    </source>
</reference>
<sequence>MAEHGPTITAGSTARQVAEALDALRARRPLGNPFADHLKAGRVTRDDLRRVLRLEAWAAQAELTAYPLARLRHPDDVFLDLGDMAMGARTRQAAMARAVGLSEEQLLQAPWSTAAFAYPSMMCWVALHHNRAEIGMTIYADLNRYQLGSLEVAERLRAAEPGVPQEFVEYFEAGIPTELCGRALAFAQKGLDAGDDPGRALNTGRIMEECVEQYWRAAVPDPSNWATDTNGDERRAGR</sequence>
<keyword evidence="2" id="KW-1185">Reference proteome</keyword>
<evidence type="ECO:0008006" key="3">
    <source>
        <dbReference type="Google" id="ProtNLM"/>
    </source>
</evidence>
<evidence type="ECO:0000313" key="2">
    <source>
        <dbReference type="Proteomes" id="UP000265768"/>
    </source>
</evidence>